<accession>A0ABQ7LAU9</accession>
<proteinExistence type="predicted"/>
<keyword evidence="3" id="KW-1185">Reference proteome</keyword>
<name>A0ABQ7LAU9_BRACM</name>
<dbReference type="Proteomes" id="UP000823674">
    <property type="component" value="Chromosome A09"/>
</dbReference>
<reference evidence="2 3" key="1">
    <citation type="submission" date="2021-03" db="EMBL/GenBank/DDBJ databases">
        <authorList>
            <person name="King G.J."/>
            <person name="Bancroft I."/>
            <person name="Baten A."/>
            <person name="Bloomfield J."/>
            <person name="Borpatragohain P."/>
            <person name="He Z."/>
            <person name="Irish N."/>
            <person name="Irwin J."/>
            <person name="Liu K."/>
            <person name="Mauleon R.P."/>
            <person name="Moore J."/>
            <person name="Morris R."/>
            <person name="Ostergaard L."/>
            <person name="Wang B."/>
            <person name="Wells R."/>
        </authorList>
    </citation>
    <scope>NUCLEOTIDE SEQUENCE [LARGE SCALE GENOMIC DNA]</scope>
    <source>
        <strain evidence="2">R-o-18</strain>
        <tissue evidence="2">Leaf</tissue>
    </source>
</reference>
<organism evidence="2 3">
    <name type="scientific">Brassica rapa subsp. trilocularis</name>
    <dbReference type="NCBI Taxonomy" id="1813537"/>
    <lineage>
        <taxon>Eukaryota</taxon>
        <taxon>Viridiplantae</taxon>
        <taxon>Streptophyta</taxon>
        <taxon>Embryophyta</taxon>
        <taxon>Tracheophyta</taxon>
        <taxon>Spermatophyta</taxon>
        <taxon>Magnoliopsida</taxon>
        <taxon>eudicotyledons</taxon>
        <taxon>Gunneridae</taxon>
        <taxon>Pentapetalae</taxon>
        <taxon>rosids</taxon>
        <taxon>malvids</taxon>
        <taxon>Brassicales</taxon>
        <taxon>Brassicaceae</taxon>
        <taxon>Brassiceae</taxon>
        <taxon>Brassica</taxon>
    </lineage>
</organism>
<feature type="compositionally biased region" description="Basic residues" evidence="1">
    <location>
        <begin position="119"/>
        <end position="128"/>
    </location>
</feature>
<feature type="compositionally biased region" description="Polar residues" evidence="1">
    <location>
        <begin position="52"/>
        <end position="62"/>
    </location>
</feature>
<gene>
    <name evidence="2" type="primary">A09g504210.1_BraROA</name>
    <name evidence="2" type="ORF">IGI04_034807</name>
</gene>
<evidence type="ECO:0000313" key="2">
    <source>
        <dbReference type="EMBL" id="KAG5383337.1"/>
    </source>
</evidence>
<comment type="caution">
    <text evidence="2">The sequence shown here is derived from an EMBL/GenBank/DDBJ whole genome shotgun (WGS) entry which is preliminary data.</text>
</comment>
<dbReference type="EMBL" id="JADBGQ010000008">
    <property type="protein sequence ID" value="KAG5383337.1"/>
    <property type="molecule type" value="Genomic_DNA"/>
</dbReference>
<evidence type="ECO:0000256" key="1">
    <source>
        <dbReference type="SAM" id="MobiDB-lite"/>
    </source>
</evidence>
<protein>
    <submittedName>
        <fullName evidence="2">Uncharacterized protein</fullName>
    </submittedName>
</protein>
<feature type="region of interest" description="Disordered" evidence="1">
    <location>
        <begin position="24"/>
        <end position="73"/>
    </location>
</feature>
<feature type="region of interest" description="Disordered" evidence="1">
    <location>
        <begin position="87"/>
        <end position="128"/>
    </location>
</feature>
<sequence>MQTAAELIPLLAACTRVTILLREGTRVTRPEPKPPRLVGAGDPTTGPHGQSGAPSLRSSLLSPNIGPLKPERLNRRSESFSIIINHRDPPEESHASSFFPPELNHLLRRTHQYPDTNKKTRPKKKEGN</sequence>
<feature type="compositionally biased region" description="Basic and acidic residues" evidence="1">
    <location>
        <begin position="24"/>
        <end position="34"/>
    </location>
</feature>
<evidence type="ECO:0000313" key="3">
    <source>
        <dbReference type="Proteomes" id="UP000823674"/>
    </source>
</evidence>